<dbReference type="Proteomes" id="UP000288725">
    <property type="component" value="Chromosome 3"/>
</dbReference>
<sequence length="71" mass="7994">MRRHSNGNGNANYLGSSQFWSIKDTAATFQGTQLLRRTPLNPEPLVHCFPPPGSFFAKQIRFPVLHNLILS</sequence>
<dbReference type="AlphaFoldDB" id="A0A444RSU9"/>
<comment type="caution">
    <text evidence="1">The sequence shown here is derived from an EMBL/GenBank/DDBJ whole genome shotgun (WGS) entry which is preliminary data.</text>
</comment>
<dbReference type="EMBL" id="RSDZ01000095">
    <property type="protein sequence ID" value="RXG44174.1"/>
    <property type="molecule type" value="Genomic_DNA"/>
</dbReference>
<protein>
    <submittedName>
        <fullName evidence="1">Uncharacterized protein</fullName>
    </submittedName>
</protein>
<gene>
    <name evidence="1" type="ORF">VDGE_30483</name>
</gene>
<name>A0A444RSU9_VERDA</name>
<evidence type="ECO:0000313" key="2">
    <source>
        <dbReference type="Proteomes" id="UP000288725"/>
    </source>
</evidence>
<organism evidence="1 2">
    <name type="scientific">Verticillium dahliae</name>
    <name type="common">Verticillium wilt</name>
    <dbReference type="NCBI Taxonomy" id="27337"/>
    <lineage>
        <taxon>Eukaryota</taxon>
        <taxon>Fungi</taxon>
        <taxon>Dikarya</taxon>
        <taxon>Ascomycota</taxon>
        <taxon>Pezizomycotina</taxon>
        <taxon>Sordariomycetes</taxon>
        <taxon>Hypocreomycetidae</taxon>
        <taxon>Glomerellales</taxon>
        <taxon>Plectosphaerellaceae</taxon>
        <taxon>Verticillium</taxon>
    </lineage>
</organism>
<accession>A0A444RSU9</accession>
<reference evidence="1 2" key="1">
    <citation type="submission" date="2018-12" db="EMBL/GenBank/DDBJ databases">
        <title>Genome of Verticillium dahliae isolate Getta Getta.</title>
        <authorList>
            <person name="Gardiner D.M."/>
        </authorList>
    </citation>
    <scope>NUCLEOTIDE SEQUENCE [LARGE SCALE GENOMIC DNA]</scope>
    <source>
        <strain evidence="1 2">Getta Getta</strain>
    </source>
</reference>
<proteinExistence type="predicted"/>
<evidence type="ECO:0000313" key="1">
    <source>
        <dbReference type="EMBL" id="RXG44174.1"/>
    </source>
</evidence>